<keyword evidence="1" id="KW-0472">Membrane</keyword>
<keyword evidence="1" id="KW-1133">Transmembrane helix</keyword>
<feature type="transmembrane region" description="Helical" evidence="1">
    <location>
        <begin position="68"/>
        <end position="88"/>
    </location>
</feature>
<name>A0A8J8K473_9FLAO</name>
<keyword evidence="3" id="KW-1185">Reference proteome</keyword>
<accession>A0A8J8K473</accession>
<sequence>MILLKNFKDFQNLSKFSIGFIYLFVNSLFIFKYGGKFVEYVLPLYLILITFFLFIYLKIKFKKNVYKWFFIIFATIFFISVCFVNYFVDGNSLNVDRWSAMEVGIKAILNNQYPYNIPDFLGRESSNLPTLIILGMPFYLLLESVGYLQAFVFLLFAFLFFKIFDDYKQRFLALVILIFSPSYLWEIYVKSDLFSNFVLLVFFLLLSWKYIAKNEKFRTIWLPVFTALIFLTRLSVVIPLLILLFKPFICFSIKQKLIFVFIFSLINVFILSYFFHNAQDFQMIVKYNPFTIQGGKQPLFLSLLFVFFACLVSFKVKNFLDIAFWSAILFFSASLLPFLLHLKDFGWKNVFINSYFDVNFFNMSMPFVIISFVLLYKNKFIPER</sequence>
<comment type="caution">
    <text evidence="2">The sequence shown here is derived from an EMBL/GenBank/DDBJ whole genome shotgun (WGS) entry which is preliminary data.</text>
</comment>
<evidence type="ECO:0000256" key="1">
    <source>
        <dbReference type="SAM" id="Phobius"/>
    </source>
</evidence>
<feature type="transmembrane region" description="Helical" evidence="1">
    <location>
        <begin position="354"/>
        <end position="376"/>
    </location>
</feature>
<feature type="transmembrane region" description="Helical" evidence="1">
    <location>
        <begin position="322"/>
        <end position="342"/>
    </location>
</feature>
<dbReference type="RefSeq" id="WP_173778023.1">
    <property type="nucleotide sequence ID" value="NZ_JABSNO010000002.1"/>
</dbReference>
<reference evidence="2" key="1">
    <citation type="submission" date="2020-05" db="EMBL/GenBank/DDBJ databases">
        <title>Genomic Encyclopedia of Type Strains, Phase IV (KMG-V): Genome sequencing to study the core and pangenomes of soil and plant-associated prokaryotes.</title>
        <authorList>
            <person name="Whitman W."/>
        </authorList>
    </citation>
    <scope>NUCLEOTIDE SEQUENCE</scope>
    <source>
        <strain evidence="2">16F</strain>
    </source>
</reference>
<feature type="transmembrane region" description="Helical" evidence="1">
    <location>
        <begin position="299"/>
        <end position="316"/>
    </location>
</feature>
<feature type="transmembrane region" description="Helical" evidence="1">
    <location>
        <begin position="146"/>
        <end position="164"/>
    </location>
</feature>
<evidence type="ECO:0000313" key="3">
    <source>
        <dbReference type="Proteomes" id="UP000610746"/>
    </source>
</evidence>
<feature type="transmembrane region" description="Helical" evidence="1">
    <location>
        <begin position="37"/>
        <end position="56"/>
    </location>
</feature>
<dbReference type="AlphaFoldDB" id="A0A8J8K473"/>
<dbReference type="Proteomes" id="UP000610746">
    <property type="component" value="Unassembled WGS sequence"/>
</dbReference>
<proteinExistence type="predicted"/>
<feature type="transmembrane region" description="Helical" evidence="1">
    <location>
        <begin position="224"/>
        <end position="245"/>
    </location>
</feature>
<dbReference type="EMBL" id="JABSNO010000002">
    <property type="protein sequence ID" value="NRS91395.1"/>
    <property type="molecule type" value="Genomic_DNA"/>
</dbReference>
<feature type="transmembrane region" description="Helical" evidence="1">
    <location>
        <begin position="194"/>
        <end position="212"/>
    </location>
</feature>
<feature type="transmembrane region" description="Helical" evidence="1">
    <location>
        <begin position="257"/>
        <end position="278"/>
    </location>
</feature>
<organism evidence="2 3">
    <name type="scientific">Frigoriflavimonas asaccharolytica</name>
    <dbReference type="NCBI Taxonomy" id="2735899"/>
    <lineage>
        <taxon>Bacteria</taxon>
        <taxon>Pseudomonadati</taxon>
        <taxon>Bacteroidota</taxon>
        <taxon>Flavobacteriia</taxon>
        <taxon>Flavobacteriales</taxon>
        <taxon>Weeksellaceae</taxon>
        <taxon>Frigoriflavimonas</taxon>
    </lineage>
</organism>
<evidence type="ECO:0000313" key="2">
    <source>
        <dbReference type="EMBL" id="NRS91395.1"/>
    </source>
</evidence>
<protein>
    <submittedName>
        <fullName evidence="2">Uncharacterized protein</fullName>
    </submittedName>
</protein>
<gene>
    <name evidence="2" type="ORF">HNQ03_000461</name>
</gene>
<feature type="transmembrane region" description="Helical" evidence="1">
    <location>
        <begin position="12"/>
        <end position="31"/>
    </location>
</feature>
<keyword evidence="1" id="KW-0812">Transmembrane</keyword>